<accession>A0A653CXD6</accession>
<name>A0A653CXD6_CALMS</name>
<dbReference type="Proteomes" id="UP000410492">
    <property type="component" value="Unassembled WGS sequence"/>
</dbReference>
<protein>
    <submittedName>
        <fullName evidence="1">Uncharacterized protein</fullName>
    </submittedName>
</protein>
<dbReference type="OrthoDB" id="6605262at2759"/>
<evidence type="ECO:0000313" key="2">
    <source>
        <dbReference type="Proteomes" id="UP000410492"/>
    </source>
</evidence>
<sequence>MCSLFNRNSSINLLSGSSKGLLFL</sequence>
<dbReference type="AlphaFoldDB" id="A0A653CXD6"/>
<proteinExistence type="predicted"/>
<keyword evidence="2" id="KW-1185">Reference proteome</keyword>
<reference evidence="1 2" key="1">
    <citation type="submission" date="2019-01" db="EMBL/GenBank/DDBJ databases">
        <authorList>
            <person name="Sayadi A."/>
        </authorList>
    </citation>
    <scope>NUCLEOTIDE SEQUENCE [LARGE SCALE GENOMIC DNA]</scope>
</reference>
<organism evidence="1 2">
    <name type="scientific">Callosobruchus maculatus</name>
    <name type="common">Southern cowpea weevil</name>
    <name type="synonym">Pulse bruchid</name>
    <dbReference type="NCBI Taxonomy" id="64391"/>
    <lineage>
        <taxon>Eukaryota</taxon>
        <taxon>Metazoa</taxon>
        <taxon>Ecdysozoa</taxon>
        <taxon>Arthropoda</taxon>
        <taxon>Hexapoda</taxon>
        <taxon>Insecta</taxon>
        <taxon>Pterygota</taxon>
        <taxon>Neoptera</taxon>
        <taxon>Endopterygota</taxon>
        <taxon>Coleoptera</taxon>
        <taxon>Polyphaga</taxon>
        <taxon>Cucujiformia</taxon>
        <taxon>Chrysomeloidea</taxon>
        <taxon>Chrysomelidae</taxon>
        <taxon>Bruchinae</taxon>
        <taxon>Bruchini</taxon>
        <taxon>Callosobruchus</taxon>
    </lineage>
</organism>
<dbReference type="EMBL" id="CAACVG010009067">
    <property type="protein sequence ID" value="VEN51947.1"/>
    <property type="molecule type" value="Genomic_DNA"/>
</dbReference>
<gene>
    <name evidence="1" type="ORF">CALMAC_LOCUS12246</name>
</gene>
<evidence type="ECO:0000313" key="1">
    <source>
        <dbReference type="EMBL" id="VEN51947.1"/>
    </source>
</evidence>